<feature type="non-terminal residue" evidence="1">
    <location>
        <position position="81"/>
    </location>
</feature>
<dbReference type="AlphaFoldDB" id="X1VDY6"/>
<accession>X1VDY6</accession>
<organism evidence="1">
    <name type="scientific">marine sediment metagenome</name>
    <dbReference type="NCBI Taxonomy" id="412755"/>
    <lineage>
        <taxon>unclassified sequences</taxon>
        <taxon>metagenomes</taxon>
        <taxon>ecological metagenomes</taxon>
    </lineage>
</organism>
<reference evidence="1" key="1">
    <citation type="journal article" date="2014" name="Front. Microbiol.">
        <title>High frequency of phylogenetically diverse reductive dehalogenase-homologous genes in deep subseafloor sedimentary metagenomes.</title>
        <authorList>
            <person name="Kawai M."/>
            <person name="Futagami T."/>
            <person name="Toyoda A."/>
            <person name="Takaki Y."/>
            <person name="Nishi S."/>
            <person name="Hori S."/>
            <person name="Arai W."/>
            <person name="Tsubouchi T."/>
            <person name="Morono Y."/>
            <person name="Uchiyama I."/>
            <person name="Ito T."/>
            <person name="Fujiyama A."/>
            <person name="Inagaki F."/>
            <person name="Takami H."/>
        </authorList>
    </citation>
    <scope>NUCLEOTIDE SEQUENCE</scope>
    <source>
        <strain evidence="1">Expedition CK06-06</strain>
    </source>
</reference>
<protein>
    <submittedName>
        <fullName evidence="1">Uncharacterized protein</fullName>
    </submittedName>
</protein>
<sequence>MNITGIEVIRGNPGVSANPGSAVQLLPGEKVELTYGQSLRVNVSFDYRGPAGDATLRGTIGQVLWPTGRFDPIISRANSGL</sequence>
<comment type="caution">
    <text evidence="1">The sequence shown here is derived from an EMBL/GenBank/DDBJ whole genome shotgun (WGS) entry which is preliminary data.</text>
</comment>
<gene>
    <name evidence="1" type="ORF">S12H4_48508</name>
</gene>
<dbReference type="EMBL" id="BARW01030324">
    <property type="protein sequence ID" value="GAJ04725.1"/>
    <property type="molecule type" value="Genomic_DNA"/>
</dbReference>
<proteinExistence type="predicted"/>
<evidence type="ECO:0000313" key="1">
    <source>
        <dbReference type="EMBL" id="GAJ04725.1"/>
    </source>
</evidence>
<name>X1VDY6_9ZZZZ</name>